<dbReference type="InterPro" id="IPR002429">
    <property type="entry name" value="CcO_II-like_C"/>
</dbReference>
<evidence type="ECO:0000256" key="15">
    <source>
        <dbReference type="PROSITE-ProRule" id="PRU00433"/>
    </source>
</evidence>
<dbReference type="PROSITE" id="PS51257">
    <property type="entry name" value="PROKAR_LIPOPROTEIN"/>
    <property type="match status" value="1"/>
</dbReference>
<dbReference type="PROSITE" id="PS50999">
    <property type="entry name" value="COX2_TM"/>
    <property type="match status" value="1"/>
</dbReference>
<dbReference type="GO" id="GO:0020037">
    <property type="term" value="F:heme binding"/>
    <property type="evidence" value="ECO:0007669"/>
    <property type="project" value="InterPro"/>
</dbReference>
<evidence type="ECO:0000256" key="1">
    <source>
        <dbReference type="ARBA" id="ARBA00004141"/>
    </source>
</evidence>
<dbReference type="SUPFAM" id="SSF49503">
    <property type="entry name" value="Cupredoxins"/>
    <property type="match status" value="1"/>
</dbReference>
<dbReference type="Proteomes" id="UP000264071">
    <property type="component" value="Unassembled WGS sequence"/>
</dbReference>
<keyword evidence="4 15" id="KW-0349">Heme</keyword>
<evidence type="ECO:0000259" key="19">
    <source>
        <dbReference type="PROSITE" id="PS50857"/>
    </source>
</evidence>
<dbReference type="Gene3D" id="2.60.40.420">
    <property type="entry name" value="Cupredoxins - blue copper proteins"/>
    <property type="match status" value="1"/>
</dbReference>
<dbReference type="Pfam" id="PF00116">
    <property type="entry name" value="COX2"/>
    <property type="match status" value="1"/>
</dbReference>
<dbReference type="GO" id="GO:0016491">
    <property type="term" value="F:oxidoreductase activity"/>
    <property type="evidence" value="ECO:0007669"/>
    <property type="project" value="InterPro"/>
</dbReference>
<keyword evidence="5 16" id="KW-0679">Respiratory chain</keyword>
<dbReference type="AlphaFoldDB" id="A0A3D4VD65"/>
<feature type="transmembrane region" description="Helical" evidence="18">
    <location>
        <begin position="93"/>
        <end position="116"/>
    </location>
</feature>
<evidence type="ECO:0000256" key="11">
    <source>
        <dbReference type="ARBA" id="ARBA00023004"/>
    </source>
</evidence>
<dbReference type="InterPro" id="IPR014222">
    <property type="entry name" value="Cyt_c_oxidase_su2"/>
</dbReference>
<feature type="domain" description="Cytochrome c" evidence="21">
    <location>
        <begin position="322"/>
        <end position="429"/>
    </location>
</feature>
<dbReference type="PANTHER" id="PTHR22888:SF9">
    <property type="entry name" value="CYTOCHROME C OXIDASE SUBUNIT 2"/>
    <property type="match status" value="1"/>
</dbReference>
<dbReference type="Gene3D" id="1.10.760.10">
    <property type="entry name" value="Cytochrome c-like domain"/>
    <property type="match status" value="1"/>
</dbReference>
<dbReference type="PANTHER" id="PTHR22888">
    <property type="entry name" value="CYTOCHROME C OXIDASE, SUBUNIT II"/>
    <property type="match status" value="1"/>
</dbReference>
<evidence type="ECO:0000256" key="8">
    <source>
        <dbReference type="ARBA" id="ARBA00022967"/>
    </source>
</evidence>
<keyword evidence="10 18" id="KW-1133">Transmembrane helix</keyword>
<evidence type="ECO:0000256" key="7">
    <source>
        <dbReference type="ARBA" id="ARBA00022723"/>
    </source>
</evidence>
<name>A0A3D4VD65_9BACT</name>
<evidence type="ECO:0000256" key="2">
    <source>
        <dbReference type="ARBA" id="ARBA00007866"/>
    </source>
</evidence>
<comment type="catalytic activity">
    <reaction evidence="17">
        <text>4 Fe(II)-[cytochrome c] + O2 + 8 H(+)(in) = 4 Fe(III)-[cytochrome c] + 2 H2O + 4 H(+)(out)</text>
        <dbReference type="Rhea" id="RHEA:11436"/>
        <dbReference type="Rhea" id="RHEA-COMP:10350"/>
        <dbReference type="Rhea" id="RHEA-COMP:14399"/>
        <dbReference type="ChEBI" id="CHEBI:15377"/>
        <dbReference type="ChEBI" id="CHEBI:15378"/>
        <dbReference type="ChEBI" id="CHEBI:15379"/>
        <dbReference type="ChEBI" id="CHEBI:29033"/>
        <dbReference type="ChEBI" id="CHEBI:29034"/>
        <dbReference type="EC" id="7.1.1.9"/>
    </reaction>
</comment>
<proteinExistence type="inferred from homology"/>
<dbReference type="GO" id="GO:0005507">
    <property type="term" value="F:copper ion binding"/>
    <property type="evidence" value="ECO:0007669"/>
    <property type="project" value="InterPro"/>
</dbReference>
<evidence type="ECO:0000256" key="5">
    <source>
        <dbReference type="ARBA" id="ARBA00022660"/>
    </source>
</evidence>
<comment type="similarity">
    <text evidence="2 16">Belongs to the cytochrome c oxidase subunit 2 family.</text>
</comment>
<comment type="cofactor">
    <cofactor evidence="17">
        <name>Cu cation</name>
        <dbReference type="ChEBI" id="CHEBI:23378"/>
    </cofactor>
    <text evidence="17">Binds a copper A center.</text>
</comment>
<dbReference type="PROSITE" id="PS51007">
    <property type="entry name" value="CYTC"/>
    <property type="match status" value="1"/>
</dbReference>
<protein>
    <recommendedName>
        <fullName evidence="17">Cytochrome c oxidase subunit 2</fullName>
        <ecNumber evidence="17">7.1.1.9</ecNumber>
    </recommendedName>
</protein>
<evidence type="ECO:0000256" key="6">
    <source>
        <dbReference type="ARBA" id="ARBA00022692"/>
    </source>
</evidence>
<keyword evidence="11 15" id="KW-0408">Iron</keyword>
<keyword evidence="7 15" id="KW-0479">Metal-binding</keyword>
<dbReference type="GO" id="GO:0042773">
    <property type="term" value="P:ATP synthesis coupled electron transport"/>
    <property type="evidence" value="ECO:0007669"/>
    <property type="project" value="TreeGrafter"/>
</dbReference>
<dbReference type="PROSITE" id="PS50857">
    <property type="entry name" value="COX2_CUA"/>
    <property type="match status" value="1"/>
</dbReference>
<keyword evidence="12 17" id="KW-0186">Copper</keyword>
<dbReference type="InterPro" id="IPR011759">
    <property type="entry name" value="Cyt_c_oxidase_su2_TM_dom"/>
</dbReference>
<dbReference type="PRINTS" id="PR01166">
    <property type="entry name" value="CYCOXIDASEII"/>
</dbReference>
<dbReference type="EMBL" id="DPIY01000011">
    <property type="protein sequence ID" value="HCT58578.1"/>
    <property type="molecule type" value="Genomic_DNA"/>
</dbReference>
<reference evidence="22 23" key="1">
    <citation type="journal article" date="2018" name="Nat. Biotechnol.">
        <title>A standardized bacterial taxonomy based on genome phylogeny substantially revises the tree of life.</title>
        <authorList>
            <person name="Parks D.H."/>
            <person name="Chuvochina M."/>
            <person name="Waite D.W."/>
            <person name="Rinke C."/>
            <person name="Skarshewski A."/>
            <person name="Chaumeil P.A."/>
            <person name="Hugenholtz P."/>
        </authorList>
    </citation>
    <scope>NUCLEOTIDE SEQUENCE [LARGE SCALE GENOMIC DNA]</scope>
    <source>
        <strain evidence="22">UBA8844</strain>
    </source>
</reference>
<evidence type="ECO:0000256" key="14">
    <source>
        <dbReference type="ARBA" id="ARBA00024688"/>
    </source>
</evidence>
<comment type="subcellular location">
    <subcellularLocation>
        <location evidence="16">Cell membrane</location>
        <topology evidence="16">Multi-pass membrane protein</topology>
    </subcellularLocation>
    <subcellularLocation>
        <location evidence="1">Membrane</location>
        <topology evidence="1">Multi-pass membrane protein</topology>
    </subcellularLocation>
</comment>
<dbReference type="InterPro" id="IPR036257">
    <property type="entry name" value="Cyt_c_oxidase_su2_TM_sf"/>
</dbReference>
<comment type="caution">
    <text evidence="22">The sequence shown here is derived from an EMBL/GenBank/DDBJ whole genome shotgun (WGS) entry which is preliminary data.</text>
</comment>
<accession>A0A3D4VD65</accession>
<feature type="domain" description="Cytochrome oxidase subunit II copper A binding" evidence="19">
    <location>
        <begin position="124"/>
        <end position="239"/>
    </location>
</feature>
<dbReference type="PROSITE" id="PS00078">
    <property type="entry name" value="COX2"/>
    <property type="match status" value="1"/>
</dbReference>
<dbReference type="Pfam" id="PF02790">
    <property type="entry name" value="COX2_TM"/>
    <property type="match status" value="1"/>
</dbReference>
<comment type="function">
    <text evidence="14 17">Subunits I and II form the functional core of the enzyme complex. Electrons originating in cytochrome c are transferred via heme a and Cu(A) to the binuclear center formed by heme a3 and Cu(B).</text>
</comment>
<evidence type="ECO:0000256" key="9">
    <source>
        <dbReference type="ARBA" id="ARBA00022982"/>
    </source>
</evidence>
<dbReference type="OMA" id="TIFRYRR"/>
<keyword evidence="13 18" id="KW-0472">Membrane</keyword>
<evidence type="ECO:0000256" key="18">
    <source>
        <dbReference type="SAM" id="Phobius"/>
    </source>
</evidence>
<organism evidence="22 23">
    <name type="scientific">Gemmatimonas aurantiaca</name>
    <dbReference type="NCBI Taxonomy" id="173480"/>
    <lineage>
        <taxon>Bacteria</taxon>
        <taxon>Pseudomonadati</taxon>
        <taxon>Gemmatimonadota</taxon>
        <taxon>Gemmatimonadia</taxon>
        <taxon>Gemmatimonadales</taxon>
        <taxon>Gemmatimonadaceae</taxon>
        <taxon>Gemmatimonas</taxon>
    </lineage>
</organism>
<evidence type="ECO:0000313" key="22">
    <source>
        <dbReference type="EMBL" id="HCT58578.1"/>
    </source>
</evidence>
<gene>
    <name evidence="22" type="primary">coxB</name>
    <name evidence="22" type="ORF">DGD08_15340</name>
</gene>
<keyword evidence="6 16" id="KW-0812">Transmembrane</keyword>
<dbReference type="Gene3D" id="1.10.287.90">
    <property type="match status" value="1"/>
</dbReference>
<dbReference type="SUPFAM" id="SSF81464">
    <property type="entry name" value="Cytochrome c oxidase subunit II-like, transmembrane region"/>
    <property type="match status" value="1"/>
</dbReference>
<keyword evidence="3 16" id="KW-0813">Transport</keyword>
<dbReference type="GO" id="GO:0004129">
    <property type="term" value="F:cytochrome-c oxidase activity"/>
    <property type="evidence" value="ECO:0007669"/>
    <property type="project" value="UniProtKB-EC"/>
</dbReference>
<dbReference type="InterPro" id="IPR008972">
    <property type="entry name" value="Cupredoxin"/>
</dbReference>
<dbReference type="SUPFAM" id="SSF46626">
    <property type="entry name" value="Cytochrome c"/>
    <property type="match status" value="1"/>
</dbReference>
<evidence type="ECO:0000256" key="17">
    <source>
        <dbReference type="RuleBase" id="RU004024"/>
    </source>
</evidence>
<dbReference type="Pfam" id="PF00034">
    <property type="entry name" value="Cytochrom_C"/>
    <property type="match status" value="1"/>
</dbReference>
<sequence>MVGTFRPRRVASAALLGALALGLAACGGEYPNSTFNHYTEYNTAIDALWDKLLFWGTLVFIGVEAGLVYTIFRYRRRPGGATPKQVHGNTALEITWTAIPAVILVFIAIPTVSTIFKTQAKAAPDALQVEVIGHQWWWEFKYPQLGITTANELYLPNGRTVNFQLKTVDVLHSFWIPQMGGKRDLVSNRTNYLWFTPNADLPSSAWNGFCAEFCGASHANMRFRVYTVTPAEFEQWAAHQKQPAVFKAPVVAPAAANAGTTPVQLASLQQGAVGDSSAAPAAPVVPVWAFPKERLDAEFAYTVPTAKLPTAISFDESLLAQGDAERGRQTFSRSSCIGCHAIGGTPFTSPIGPNLTHVGTRYTIAAGLYPNDAKHLAYWIKSAPHMKPGSIMPTVGKGLTDPVRKNVINVGGLTDPEIADIVAYLQALK</sequence>
<dbReference type="GO" id="GO:0005886">
    <property type="term" value="C:plasma membrane"/>
    <property type="evidence" value="ECO:0007669"/>
    <property type="project" value="UniProtKB-SubCell"/>
</dbReference>
<feature type="domain" description="Cytochrome oxidase subunit II transmembrane region profile" evidence="20">
    <location>
        <begin position="22"/>
        <end position="122"/>
    </location>
</feature>
<dbReference type="NCBIfam" id="TIGR02866">
    <property type="entry name" value="CoxB"/>
    <property type="match status" value="1"/>
</dbReference>
<evidence type="ECO:0000259" key="21">
    <source>
        <dbReference type="PROSITE" id="PS51007"/>
    </source>
</evidence>
<evidence type="ECO:0000256" key="4">
    <source>
        <dbReference type="ARBA" id="ARBA00022617"/>
    </source>
</evidence>
<keyword evidence="8" id="KW-1278">Translocase</keyword>
<dbReference type="InterPro" id="IPR045187">
    <property type="entry name" value="CcO_II"/>
</dbReference>
<keyword evidence="9 16" id="KW-0249">Electron transport</keyword>
<dbReference type="InterPro" id="IPR009056">
    <property type="entry name" value="Cyt_c-like_dom"/>
</dbReference>
<evidence type="ECO:0000259" key="20">
    <source>
        <dbReference type="PROSITE" id="PS50999"/>
    </source>
</evidence>
<evidence type="ECO:0000256" key="10">
    <source>
        <dbReference type="ARBA" id="ARBA00022989"/>
    </source>
</evidence>
<feature type="transmembrane region" description="Helical" evidence="18">
    <location>
        <begin position="52"/>
        <end position="72"/>
    </location>
</feature>
<dbReference type="InterPro" id="IPR001505">
    <property type="entry name" value="Copper_CuA"/>
</dbReference>
<evidence type="ECO:0000256" key="13">
    <source>
        <dbReference type="ARBA" id="ARBA00023136"/>
    </source>
</evidence>
<evidence type="ECO:0000313" key="23">
    <source>
        <dbReference type="Proteomes" id="UP000264071"/>
    </source>
</evidence>
<evidence type="ECO:0000256" key="16">
    <source>
        <dbReference type="RuleBase" id="RU000456"/>
    </source>
</evidence>
<evidence type="ECO:0000256" key="3">
    <source>
        <dbReference type="ARBA" id="ARBA00022448"/>
    </source>
</evidence>
<dbReference type="InterPro" id="IPR036909">
    <property type="entry name" value="Cyt_c-like_dom_sf"/>
</dbReference>
<evidence type="ECO:0000256" key="12">
    <source>
        <dbReference type="ARBA" id="ARBA00023008"/>
    </source>
</evidence>
<dbReference type="EC" id="7.1.1.9" evidence="17"/>